<keyword evidence="3" id="KW-1185">Reference proteome</keyword>
<organism evidence="2 3">
    <name type="scientific">Caligus rogercresseyi</name>
    <name type="common">Sea louse</name>
    <dbReference type="NCBI Taxonomy" id="217165"/>
    <lineage>
        <taxon>Eukaryota</taxon>
        <taxon>Metazoa</taxon>
        <taxon>Ecdysozoa</taxon>
        <taxon>Arthropoda</taxon>
        <taxon>Crustacea</taxon>
        <taxon>Multicrustacea</taxon>
        <taxon>Hexanauplia</taxon>
        <taxon>Copepoda</taxon>
        <taxon>Siphonostomatoida</taxon>
        <taxon>Caligidae</taxon>
        <taxon>Caligus</taxon>
    </lineage>
</organism>
<sequence length="105" mass="11990">MNLRIKLAKTVNGYTETSLLSSGLSTIKRLRKTSIGAVLLWIRIRHQEFPGDEDTGGDRCCEAPYCCRGFTTTETPFRAFDGGSWTTKRPESTRPHQFYETNKRQ</sequence>
<dbReference type="Proteomes" id="UP000595437">
    <property type="component" value="Chromosome 11"/>
</dbReference>
<reference evidence="3" key="1">
    <citation type="submission" date="2021-01" db="EMBL/GenBank/DDBJ databases">
        <title>Caligus Genome Assembly.</title>
        <authorList>
            <person name="Gallardo-Escarate C."/>
        </authorList>
    </citation>
    <scope>NUCLEOTIDE SEQUENCE [LARGE SCALE GENOMIC DNA]</scope>
</reference>
<evidence type="ECO:0000313" key="2">
    <source>
        <dbReference type="EMBL" id="QQP41699.1"/>
    </source>
</evidence>
<accession>A0A7T8H1A9</accession>
<dbReference type="EMBL" id="CP045900">
    <property type="protein sequence ID" value="QQP41699.1"/>
    <property type="molecule type" value="Genomic_DNA"/>
</dbReference>
<gene>
    <name evidence="2" type="ORF">FKW44_016157</name>
</gene>
<proteinExistence type="predicted"/>
<protein>
    <submittedName>
        <fullName evidence="2">Uncharacterized protein</fullName>
    </submittedName>
</protein>
<feature type="region of interest" description="Disordered" evidence="1">
    <location>
        <begin position="81"/>
        <end position="105"/>
    </location>
</feature>
<dbReference type="AlphaFoldDB" id="A0A7T8H1A9"/>
<evidence type="ECO:0000256" key="1">
    <source>
        <dbReference type="SAM" id="MobiDB-lite"/>
    </source>
</evidence>
<name>A0A7T8H1A9_CALRO</name>
<evidence type="ECO:0000313" key="3">
    <source>
        <dbReference type="Proteomes" id="UP000595437"/>
    </source>
</evidence>